<evidence type="ECO:0000313" key="2">
    <source>
        <dbReference type="EMBL" id="KAJ3656009.1"/>
    </source>
</evidence>
<proteinExistence type="predicted"/>
<evidence type="ECO:0000313" key="4">
    <source>
        <dbReference type="Proteomes" id="UP001168821"/>
    </source>
</evidence>
<protein>
    <submittedName>
        <fullName evidence="3">Uncharacterized protein</fullName>
    </submittedName>
</protein>
<dbReference type="Proteomes" id="UP001168821">
    <property type="component" value="Unassembled WGS sequence"/>
</dbReference>
<dbReference type="AlphaFoldDB" id="A0AA38MH04"/>
<accession>A0AA38MH04</accession>
<evidence type="ECO:0000256" key="1">
    <source>
        <dbReference type="SAM" id="SignalP"/>
    </source>
</evidence>
<feature type="chain" id="PRO_5041589062" evidence="1">
    <location>
        <begin position="25"/>
        <end position="171"/>
    </location>
</feature>
<dbReference type="EMBL" id="JALNTZ010000004">
    <property type="protein sequence ID" value="KAJ3656009.1"/>
    <property type="molecule type" value="Genomic_DNA"/>
</dbReference>
<dbReference type="EMBL" id="JALNTZ010000004">
    <property type="protein sequence ID" value="KAJ3656046.1"/>
    <property type="molecule type" value="Genomic_DNA"/>
</dbReference>
<organism evidence="3 4">
    <name type="scientific">Zophobas morio</name>
    <dbReference type="NCBI Taxonomy" id="2755281"/>
    <lineage>
        <taxon>Eukaryota</taxon>
        <taxon>Metazoa</taxon>
        <taxon>Ecdysozoa</taxon>
        <taxon>Arthropoda</taxon>
        <taxon>Hexapoda</taxon>
        <taxon>Insecta</taxon>
        <taxon>Pterygota</taxon>
        <taxon>Neoptera</taxon>
        <taxon>Endopterygota</taxon>
        <taxon>Coleoptera</taxon>
        <taxon>Polyphaga</taxon>
        <taxon>Cucujiformia</taxon>
        <taxon>Tenebrionidae</taxon>
        <taxon>Zophobas</taxon>
    </lineage>
</organism>
<feature type="signal peptide" evidence="1">
    <location>
        <begin position="1"/>
        <end position="24"/>
    </location>
</feature>
<keyword evidence="1" id="KW-0732">Signal</keyword>
<keyword evidence="4" id="KW-1185">Reference proteome</keyword>
<comment type="caution">
    <text evidence="3">The sequence shown here is derived from an EMBL/GenBank/DDBJ whole genome shotgun (WGS) entry which is preliminary data.</text>
</comment>
<sequence length="171" mass="18650">MLVLCGPWTGFWILNLWGLTVASGHSGRAFGPIQHDRAAGSIRSNLTATLPSPSPYQGVFPLLYSTRQATTVDWGKDNLELESLQRLATRIPYGRSVPSPEEHKSTPCNTIAKAPCPQCACAAPLKASEPSPEWISDFQALFNFFVSITSQLYILSLRLQDREGGSCRALG</sequence>
<name>A0AA38MH04_9CUCU</name>
<reference evidence="3" key="1">
    <citation type="journal article" date="2023" name="G3 (Bethesda)">
        <title>Whole genome assemblies of Zophobas morio and Tenebrio molitor.</title>
        <authorList>
            <person name="Kaur S."/>
            <person name="Stinson S.A."/>
            <person name="diCenzo G.C."/>
        </authorList>
    </citation>
    <scope>NUCLEOTIDE SEQUENCE</scope>
    <source>
        <strain evidence="3">QUZm001</strain>
    </source>
</reference>
<gene>
    <name evidence="2" type="ORF">Zmor_015114</name>
    <name evidence="3" type="ORF">Zmor_015149</name>
</gene>
<evidence type="ECO:0000313" key="3">
    <source>
        <dbReference type="EMBL" id="KAJ3656046.1"/>
    </source>
</evidence>